<sequence length="232" mass="25740">MFKKGSCSKGVVRGKHVESDVDSVEVIILESDYDSPHNMNSDDTWEPGKDVTKNTSNFVSVKGRKCSTSKKVSCFKSTKTKPFKNLKFFDNSSSNDQGVVRGQHVESDFDSVEVIILESDFDSPHNMNFDDTWEPGKDVTKNTSNSVSVKGRKDDEGVVRGKPVESDVELKVVSVSDAIDAKRPPLVRNYILGLASLRTWQQIMQKDFGIKSSNKHVAASQEGTSKGKRKMV</sequence>
<keyword evidence="3" id="KW-1185">Reference proteome</keyword>
<feature type="region of interest" description="Disordered" evidence="1">
    <location>
        <begin position="212"/>
        <end position="232"/>
    </location>
</feature>
<proteinExistence type="predicted"/>
<organism evidence="2 3">
    <name type="scientific">Tanacetum coccineum</name>
    <dbReference type="NCBI Taxonomy" id="301880"/>
    <lineage>
        <taxon>Eukaryota</taxon>
        <taxon>Viridiplantae</taxon>
        <taxon>Streptophyta</taxon>
        <taxon>Embryophyta</taxon>
        <taxon>Tracheophyta</taxon>
        <taxon>Spermatophyta</taxon>
        <taxon>Magnoliopsida</taxon>
        <taxon>eudicotyledons</taxon>
        <taxon>Gunneridae</taxon>
        <taxon>Pentapetalae</taxon>
        <taxon>asterids</taxon>
        <taxon>campanulids</taxon>
        <taxon>Asterales</taxon>
        <taxon>Asteraceae</taxon>
        <taxon>Asteroideae</taxon>
        <taxon>Anthemideae</taxon>
        <taxon>Anthemidinae</taxon>
        <taxon>Tanacetum</taxon>
    </lineage>
</organism>
<evidence type="ECO:0000313" key="2">
    <source>
        <dbReference type="EMBL" id="GJT43464.1"/>
    </source>
</evidence>
<dbReference type="Proteomes" id="UP001151760">
    <property type="component" value="Unassembled WGS sequence"/>
</dbReference>
<gene>
    <name evidence="2" type="ORF">Tco_0952179</name>
</gene>
<reference evidence="2" key="1">
    <citation type="journal article" date="2022" name="Int. J. Mol. Sci.">
        <title>Draft Genome of Tanacetum Coccineum: Genomic Comparison of Closely Related Tanacetum-Family Plants.</title>
        <authorList>
            <person name="Yamashiro T."/>
            <person name="Shiraishi A."/>
            <person name="Nakayama K."/>
            <person name="Satake H."/>
        </authorList>
    </citation>
    <scope>NUCLEOTIDE SEQUENCE</scope>
</reference>
<name>A0ABQ5E2Z0_9ASTR</name>
<accession>A0ABQ5E2Z0</accession>
<comment type="caution">
    <text evidence="2">The sequence shown here is derived from an EMBL/GenBank/DDBJ whole genome shotgun (WGS) entry which is preliminary data.</text>
</comment>
<protein>
    <submittedName>
        <fullName evidence="2">Uncharacterized protein</fullName>
    </submittedName>
</protein>
<feature type="region of interest" description="Disordered" evidence="1">
    <location>
        <begin position="127"/>
        <end position="151"/>
    </location>
</feature>
<reference evidence="2" key="2">
    <citation type="submission" date="2022-01" db="EMBL/GenBank/DDBJ databases">
        <authorList>
            <person name="Yamashiro T."/>
            <person name="Shiraishi A."/>
            <person name="Satake H."/>
            <person name="Nakayama K."/>
        </authorList>
    </citation>
    <scope>NUCLEOTIDE SEQUENCE</scope>
</reference>
<evidence type="ECO:0000313" key="3">
    <source>
        <dbReference type="Proteomes" id="UP001151760"/>
    </source>
</evidence>
<evidence type="ECO:0000256" key="1">
    <source>
        <dbReference type="SAM" id="MobiDB-lite"/>
    </source>
</evidence>
<dbReference type="EMBL" id="BQNB010015731">
    <property type="protein sequence ID" value="GJT43464.1"/>
    <property type="molecule type" value="Genomic_DNA"/>
</dbReference>